<evidence type="ECO:0000313" key="3">
    <source>
        <dbReference type="Proteomes" id="UP000254802"/>
    </source>
</evidence>
<dbReference type="Proteomes" id="UP000254802">
    <property type="component" value="Unassembled WGS sequence"/>
</dbReference>
<gene>
    <name evidence="2" type="ORF">NCTC10638_01703</name>
</gene>
<name>A0A378N3E4_MANHA</name>
<reference evidence="2 3" key="1">
    <citation type="submission" date="2018-06" db="EMBL/GenBank/DDBJ databases">
        <authorList>
            <consortium name="Pathogen Informatics"/>
            <person name="Doyle S."/>
        </authorList>
    </citation>
    <scope>NUCLEOTIDE SEQUENCE [LARGE SCALE GENOMIC DNA]</scope>
    <source>
        <strain evidence="2 3">NCTC10638</strain>
    </source>
</reference>
<dbReference type="AlphaFoldDB" id="A0A378N3E4"/>
<evidence type="ECO:0000313" key="2">
    <source>
        <dbReference type="EMBL" id="STY60498.1"/>
    </source>
</evidence>
<organism evidence="2 3">
    <name type="scientific">Mannheimia haemolytica</name>
    <name type="common">Pasteurella haemolytica</name>
    <dbReference type="NCBI Taxonomy" id="75985"/>
    <lineage>
        <taxon>Bacteria</taxon>
        <taxon>Pseudomonadati</taxon>
        <taxon>Pseudomonadota</taxon>
        <taxon>Gammaproteobacteria</taxon>
        <taxon>Pasteurellales</taxon>
        <taxon>Pasteurellaceae</taxon>
        <taxon>Mannheimia</taxon>
    </lineage>
</organism>
<protein>
    <submittedName>
        <fullName evidence="2">Uncharacterized protein</fullName>
    </submittedName>
</protein>
<proteinExistence type="predicted"/>
<accession>A0A378N3E4</accession>
<feature type="region of interest" description="Disordered" evidence="1">
    <location>
        <begin position="19"/>
        <end position="49"/>
    </location>
</feature>
<evidence type="ECO:0000256" key="1">
    <source>
        <dbReference type="SAM" id="MobiDB-lite"/>
    </source>
</evidence>
<dbReference type="EMBL" id="UGPN01000002">
    <property type="protein sequence ID" value="STY60498.1"/>
    <property type="molecule type" value="Genomic_DNA"/>
</dbReference>
<sequence>MRSGEYRYHLLKEGNVYYLNPEKEEEPKITQKGPSETADPLPEYTGDIEHSEKGPVKLLIRYLNTQATLSIQKKDRVKPLSHYLNTMEMHI</sequence>